<evidence type="ECO:0000256" key="2">
    <source>
        <dbReference type="ARBA" id="ARBA00023180"/>
    </source>
</evidence>
<organism evidence="4 5">
    <name type="scientific">Paralvinella palmiformis</name>
    <dbReference type="NCBI Taxonomy" id="53620"/>
    <lineage>
        <taxon>Eukaryota</taxon>
        <taxon>Metazoa</taxon>
        <taxon>Spiralia</taxon>
        <taxon>Lophotrochozoa</taxon>
        <taxon>Annelida</taxon>
        <taxon>Polychaeta</taxon>
        <taxon>Sedentaria</taxon>
        <taxon>Canalipalpata</taxon>
        <taxon>Terebellida</taxon>
        <taxon>Terebelliformia</taxon>
        <taxon>Alvinellidae</taxon>
        <taxon>Paralvinella</taxon>
    </lineage>
</organism>
<proteinExistence type="predicted"/>
<keyword evidence="2" id="KW-0325">Glycoprotein</keyword>
<dbReference type="SMART" id="SM00216">
    <property type="entry name" value="VWD"/>
    <property type="match status" value="1"/>
</dbReference>
<comment type="caution">
    <text evidence="4">The sequence shown here is derived from an EMBL/GenBank/DDBJ whole genome shotgun (WGS) entry which is preliminary data.</text>
</comment>
<dbReference type="PROSITE" id="PS51233">
    <property type="entry name" value="VWFD"/>
    <property type="match status" value="1"/>
</dbReference>
<gene>
    <name evidence="4" type="ORF">LSH36_586g01000</name>
</gene>
<feature type="domain" description="VWFD" evidence="3">
    <location>
        <begin position="108"/>
        <end position="288"/>
    </location>
</feature>
<dbReference type="PANTHER" id="PTHR11339">
    <property type="entry name" value="EXTRACELLULAR MATRIX GLYCOPROTEIN RELATED"/>
    <property type="match status" value="1"/>
</dbReference>
<dbReference type="Pfam" id="PF00094">
    <property type="entry name" value="VWD"/>
    <property type="match status" value="1"/>
</dbReference>
<dbReference type="Proteomes" id="UP001208570">
    <property type="component" value="Unassembled WGS sequence"/>
</dbReference>
<dbReference type="Pfam" id="PF08742">
    <property type="entry name" value="C8"/>
    <property type="match status" value="1"/>
</dbReference>
<dbReference type="InterPro" id="IPR001846">
    <property type="entry name" value="VWF_type-D"/>
</dbReference>
<evidence type="ECO:0000313" key="4">
    <source>
        <dbReference type="EMBL" id="KAK2146713.1"/>
    </source>
</evidence>
<evidence type="ECO:0000259" key="3">
    <source>
        <dbReference type="PROSITE" id="PS51233"/>
    </source>
</evidence>
<reference evidence="4" key="1">
    <citation type="journal article" date="2023" name="Mol. Biol. Evol.">
        <title>Third-Generation Sequencing Reveals the Adaptive Role of the Epigenome in Three Deep-Sea Polychaetes.</title>
        <authorList>
            <person name="Perez M."/>
            <person name="Aroh O."/>
            <person name="Sun Y."/>
            <person name="Lan Y."/>
            <person name="Juniper S.K."/>
            <person name="Young C.R."/>
            <person name="Angers B."/>
            <person name="Qian P.Y."/>
        </authorList>
    </citation>
    <scope>NUCLEOTIDE SEQUENCE</scope>
    <source>
        <strain evidence="4">P08H-3</strain>
    </source>
</reference>
<dbReference type="AlphaFoldDB" id="A0AAD9J5V5"/>
<dbReference type="EMBL" id="JAODUP010000587">
    <property type="protein sequence ID" value="KAK2146713.1"/>
    <property type="molecule type" value="Genomic_DNA"/>
</dbReference>
<keyword evidence="1" id="KW-1015">Disulfide bond</keyword>
<dbReference type="SMART" id="SM00832">
    <property type="entry name" value="C8"/>
    <property type="match status" value="1"/>
</dbReference>
<keyword evidence="5" id="KW-1185">Reference proteome</keyword>
<dbReference type="InterPro" id="IPR050780">
    <property type="entry name" value="Mucin_vWF_Thrombospondin_sf"/>
</dbReference>
<evidence type="ECO:0000256" key="1">
    <source>
        <dbReference type="ARBA" id="ARBA00023157"/>
    </source>
</evidence>
<protein>
    <recommendedName>
        <fullName evidence="3">VWFD domain-containing protein</fullName>
    </recommendedName>
</protein>
<evidence type="ECO:0000313" key="5">
    <source>
        <dbReference type="Proteomes" id="UP001208570"/>
    </source>
</evidence>
<accession>A0AAD9J5V5</accession>
<dbReference type="PANTHER" id="PTHR11339:SF272">
    <property type="entry name" value="BMP-BINDING ENDOTHELIAL REGULATOR PROTEIN"/>
    <property type="match status" value="1"/>
</dbReference>
<dbReference type="InterPro" id="IPR014853">
    <property type="entry name" value="VWF/SSPO/ZAN-like_Cys-rich_dom"/>
</dbReference>
<sequence>MENIIDGYNIDKNQSGLVQLSNEDLHAQLLIWMDDPEQSPQCIYVKIDIAQGLVTREQCCAVFGVSWGAMDHCEILACDELLPDFVDDMESYNPEVNVIENNGDQPFRTCMNYGPNYYRTFDGLEYRFAGRCTYVVFRDRAERTVRVTHVDCEAYSSCRKRLEIVLNSRLRVVAIGSDIVVYDKGQPSYVYVNETNGYSSPGSVPIEKIGVYYYLEYGSLRLRWDDESSWFLTLDEAPRDPDSFSVGGLCGNYDRDPHNDMRKMTGQVLDNPAVFGNSWTVHTEDPCPDASMSGYECRTDDVKEQAKSACKVLLKEPFISCHTVVAVQYYYHRCLNDYCAALDYTDDWEDPVAVQEELDSILCVMADSYTVQCAFFGKVISWRSEDFCR</sequence>
<dbReference type="GO" id="GO:0031012">
    <property type="term" value="C:extracellular matrix"/>
    <property type="evidence" value="ECO:0007669"/>
    <property type="project" value="TreeGrafter"/>
</dbReference>
<dbReference type="GO" id="GO:0005615">
    <property type="term" value="C:extracellular space"/>
    <property type="evidence" value="ECO:0007669"/>
    <property type="project" value="TreeGrafter"/>
</dbReference>
<name>A0AAD9J5V5_9ANNE</name>